<feature type="transmembrane region" description="Helical" evidence="6">
    <location>
        <begin position="151"/>
        <end position="174"/>
    </location>
</feature>
<dbReference type="InterPro" id="IPR051617">
    <property type="entry name" value="UNC-93-like_regulator"/>
</dbReference>
<keyword evidence="4 6" id="KW-0472">Membrane</keyword>
<dbReference type="OrthoDB" id="196103at2759"/>
<evidence type="ECO:0000313" key="8">
    <source>
        <dbReference type="Proteomes" id="UP000279236"/>
    </source>
</evidence>
<dbReference type="InterPro" id="IPR036259">
    <property type="entry name" value="MFS_trans_sf"/>
</dbReference>
<evidence type="ECO:0000256" key="3">
    <source>
        <dbReference type="ARBA" id="ARBA00022989"/>
    </source>
</evidence>
<dbReference type="AlphaFoldDB" id="A0A427XEH1"/>
<dbReference type="GO" id="GO:0016020">
    <property type="term" value="C:membrane"/>
    <property type="evidence" value="ECO:0007669"/>
    <property type="project" value="UniProtKB-SubCell"/>
</dbReference>
<feature type="transmembrane region" description="Helical" evidence="6">
    <location>
        <begin position="305"/>
        <end position="323"/>
    </location>
</feature>
<keyword evidence="3 6" id="KW-1133">Transmembrane helix</keyword>
<feature type="transmembrane region" description="Helical" evidence="6">
    <location>
        <begin position="84"/>
        <end position="102"/>
    </location>
</feature>
<evidence type="ECO:0000313" key="7">
    <source>
        <dbReference type="EMBL" id="RSH77300.1"/>
    </source>
</evidence>
<proteinExistence type="predicted"/>
<dbReference type="PANTHER" id="PTHR23294">
    <property type="entry name" value="ET TRANSLATION PRODUCT-RELATED"/>
    <property type="match status" value="1"/>
</dbReference>
<dbReference type="Pfam" id="PF05978">
    <property type="entry name" value="UNC-93"/>
    <property type="match status" value="1"/>
</dbReference>
<feature type="transmembrane region" description="Helical" evidence="6">
    <location>
        <begin position="57"/>
        <end position="77"/>
    </location>
</feature>
<evidence type="ECO:0008006" key="9">
    <source>
        <dbReference type="Google" id="ProtNLM"/>
    </source>
</evidence>
<feature type="transmembrane region" description="Helical" evidence="6">
    <location>
        <begin position="25"/>
        <end position="45"/>
    </location>
</feature>
<feature type="transmembrane region" description="Helical" evidence="6">
    <location>
        <begin position="335"/>
        <end position="360"/>
    </location>
</feature>
<feature type="region of interest" description="Disordered" evidence="5">
    <location>
        <begin position="441"/>
        <end position="470"/>
    </location>
</feature>
<evidence type="ECO:0000256" key="1">
    <source>
        <dbReference type="ARBA" id="ARBA00004141"/>
    </source>
</evidence>
<dbReference type="RefSeq" id="XP_028472447.1">
    <property type="nucleotide sequence ID" value="XM_028619273.1"/>
</dbReference>
<dbReference type="InterPro" id="IPR010291">
    <property type="entry name" value="Ion_channel_UNC-93"/>
</dbReference>
<evidence type="ECO:0000256" key="6">
    <source>
        <dbReference type="SAM" id="Phobius"/>
    </source>
</evidence>
<feature type="compositionally biased region" description="Polar residues" evidence="5">
    <location>
        <begin position="450"/>
        <end position="464"/>
    </location>
</feature>
<dbReference type="GeneID" id="39588153"/>
<organism evidence="7 8">
    <name type="scientific">Apiotrichum porosum</name>
    <dbReference type="NCBI Taxonomy" id="105984"/>
    <lineage>
        <taxon>Eukaryota</taxon>
        <taxon>Fungi</taxon>
        <taxon>Dikarya</taxon>
        <taxon>Basidiomycota</taxon>
        <taxon>Agaricomycotina</taxon>
        <taxon>Tremellomycetes</taxon>
        <taxon>Trichosporonales</taxon>
        <taxon>Trichosporonaceae</taxon>
        <taxon>Apiotrichum</taxon>
    </lineage>
</organism>
<dbReference type="EMBL" id="RSCE01000017">
    <property type="protein sequence ID" value="RSH77300.1"/>
    <property type="molecule type" value="Genomic_DNA"/>
</dbReference>
<dbReference type="SUPFAM" id="SSF103473">
    <property type="entry name" value="MFS general substrate transporter"/>
    <property type="match status" value="1"/>
</dbReference>
<comment type="subcellular location">
    <subcellularLocation>
        <location evidence="1">Membrane</location>
        <topology evidence="1">Multi-pass membrane protein</topology>
    </subcellularLocation>
</comment>
<gene>
    <name evidence="7" type="ORF">EHS24_003610</name>
</gene>
<evidence type="ECO:0000256" key="5">
    <source>
        <dbReference type="SAM" id="MobiDB-lite"/>
    </source>
</evidence>
<evidence type="ECO:0000256" key="4">
    <source>
        <dbReference type="ARBA" id="ARBA00023136"/>
    </source>
</evidence>
<reference evidence="7 8" key="1">
    <citation type="submission" date="2018-11" db="EMBL/GenBank/DDBJ databases">
        <title>Genome sequence of Apiotrichum porosum DSM 27194.</title>
        <authorList>
            <person name="Aliyu H."/>
            <person name="Gorte O."/>
            <person name="Ochsenreither K."/>
        </authorList>
    </citation>
    <scope>NUCLEOTIDE SEQUENCE [LARGE SCALE GENOMIC DNA]</scope>
    <source>
        <strain evidence="7 8">DSM 27194</strain>
    </source>
</reference>
<dbReference type="Gene3D" id="1.20.1250.20">
    <property type="entry name" value="MFS general substrate transporter like domains"/>
    <property type="match status" value="1"/>
</dbReference>
<feature type="transmembrane region" description="Helical" evidence="6">
    <location>
        <begin position="273"/>
        <end position="293"/>
    </location>
</feature>
<evidence type="ECO:0000256" key="2">
    <source>
        <dbReference type="ARBA" id="ARBA00022692"/>
    </source>
</evidence>
<keyword evidence="8" id="KW-1185">Reference proteome</keyword>
<feature type="transmembrane region" description="Helical" evidence="6">
    <location>
        <begin position="114"/>
        <end position="139"/>
    </location>
</feature>
<dbReference type="Proteomes" id="UP000279236">
    <property type="component" value="Unassembled WGS sequence"/>
</dbReference>
<feature type="transmembrane region" description="Helical" evidence="6">
    <location>
        <begin position="400"/>
        <end position="422"/>
    </location>
</feature>
<name>A0A427XEH1_9TREE</name>
<dbReference type="PANTHER" id="PTHR23294:SF19">
    <property type="entry name" value="DUF895 DOMAIN MEMBRANE PROTEIN-RELATED"/>
    <property type="match status" value="1"/>
</dbReference>
<protein>
    <recommendedName>
        <fullName evidence="9">DUF895 domain membrane protein</fullName>
    </recommendedName>
</protein>
<keyword evidence="2 6" id="KW-0812">Transmembrane</keyword>
<sequence length="470" mass="50296">MAASSSQLEAGGAAPIRPVWYRSTIFAAFILGVCNFGAPGVWGAMASLGAGGRQSPYLVNAANALTFCLMIFTAFLAPSITRLVGVKFALFLGGIGYAPYAAGLYCNSVYGTNWLILFGATTCGLGAGLFWAVEAAVAISYPEPYRVGKCIGIWLSFRVAGSVVGGAINLGIAHNQNYAGSINPKVYLVFIALQAAGPFAAFLLPSPTQLQRTDGRTSQLYVNTTLVQEVKATAKVFFKPRYLLIVPLIVQAVFPESYTNTYLAAHFTVRSRALGSLVSACGSVIVGNVLGRYLDWVGLSLKTKARWAFIVILTLQGVIQSNFPSEDAVDWSSSLFGRTFALYVFLSANFQANYMFLYFVCQNLTTEPQDVIRIAGLLRATESAAQAVAYGTNSIESFKLIGSSSLNFGLWGLALIPAWLVIRRIGVDYIGVGALQLAEAEDSELGDDSGLSTPRSNDYKVNSSDGDEKF</sequence>
<feature type="transmembrane region" description="Helical" evidence="6">
    <location>
        <begin position="186"/>
        <end position="204"/>
    </location>
</feature>
<accession>A0A427XEH1</accession>
<comment type="caution">
    <text evidence="7">The sequence shown here is derived from an EMBL/GenBank/DDBJ whole genome shotgun (WGS) entry which is preliminary data.</text>
</comment>